<feature type="compositionally biased region" description="Basic residues" evidence="1">
    <location>
        <begin position="202"/>
        <end position="211"/>
    </location>
</feature>
<evidence type="ECO:0000256" key="1">
    <source>
        <dbReference type="SAM" id="MobiDB-lite"/>
    </source>
</evidence>
<feature type="region of interest" description="Disordered" evidence="1">
    <location>
        <begin position="757"/>
        <end position="887"/>
    </location>
</feature>
<feature type="compositionally biased region" description="Basic and acidic residues" evidence="1">
    <location>
        <begin position="857"/>
        <end position="871"/>
    </location>
</feature>
<dbReference type="AlphaFoldDB" id="A0A077R0W4"/>
<dbReference type="Gene3D" id="3.30.760.10">
    <property type="entry name" value="RNA Cap, Translation Initiation Factor Eif4e"/>
    <property type="match status" value="1"/>
</dbReference>
<feature type="compositionally biased region" description="Polar residues" evidence="1">
    <location>
        <begin position="348"/>
        <end position="358"/>
    </location>
</feature>
<reference evidence="2" key="1">
    <citation type="journal article" date="2014" name="Genome Biol. Evol.">
        <title>Gene Loss Rather Than Gene Gain Is Associated with a Host Jump from Monocots to Dicots in the Smut Fungus Melanopsichium pennsylvanicum.</title>
        <authorList>
            <person name="Sharma R."/>
            <person name="Mishra B."/>
            <person name="Runge F."/>
            <person name="Thines M."/>
        </authorList>
    </citation>
    <scope>NUCLEOTIDE SEQUENCE</scope>
    <source>
        <strain evidence="2">4</strain>
    </source>
</reference>
<feature type="compositionally biased region" description="Basic and acidic residues" evidence="1">
    <location>
        <begin position="333"/>
        <end position="345"/>
    </location>
</feature>
<organism evidence="2">
    <name type="scientific">Melanopsichium pennsylvanicum 4</name>
    <dbReference type="NCBI Taxonomy" id="1398559"/>
    <lineage>
        <taxon>Eukaryota</taxon>
        <taxon>Fungi</taxon>
        <taxon>Dikarya</taxon>
        <taxon>Basidiomycota</taxon>
        <taxon>Ustilaginomycotina</taxon>
        <taxon>Ustilaginomycetes</taxon>
        <taxon>Ustilaginales</taxon>
        <taxon>Ustilaginaceae</taxon>
        <taxon>Melanopsichium</taxon>
    </lineage>
</organism>
<feature type="region of interest" description="Disordered" evidence="1">
    <location>
        <begin position="501"/>
        <end position="524"/>
    </location>
</feature>
<feature type="region of interest" description="Disordered" evidence="1">
    <location>
        <begin position="939"/>
        <end position="1053"/>
    </location>
</feature>
<feature type="compositionally biased region" description="Basic and acidic residues" evidence="1">
    <location>
        <begin position="991"/>
        <end position="1000"/>
    </location>
</feature>
<sequence length="1095" mass="118780">MTSSTPQMKPEPATAAVAAHDSKPSVFVLKDGNHGLQDWLTAHSASRLNVPAAFNNDVPPQPIWVITLPSASQIAEFDPDITTDKTFIKATSLANEATTQIANIQASPHIPTHTTKAVKSKKQHRTQVLEELHQHMMLLGSEHPLWDQGKWTMLIRPQQIHKTFSELAHSLATGALKEQGSIIALRARTLPLSESTFEMNNKRKKTSHPTKRSPTSARHDNEISLGIDIFFGPVWSSSVARDVLRVVAESSGRMASFCKASLYSKLGIKYGHHLGAHASLYNSKKLANPADTKNWTAKYHQAGSITMLGDVSSDDSAGSSGKPTTSPKFLPSKPEREKAKRHLENDVPSDTTNQQETPAQKKPRNGEEPSLEQQPTVLEPAAPFQLAQEAQSQVDESQDEPMLPVRHHAKIVDVPLILIAEKPHRQTNPFAQKMTMDDTCKAGELPAVTEPDIAEATMEESQTQIEPVVAIERTAAMHNTKPAAATTATATVAVVEPTVSGEPNVTEGERVAEKEGEDAGTTNAANICAASGWSEEKSKAMHEQMKMLEQKTCLTTEEQEAMEKVDHSLREDLLARIVSSAEYFVSLLHTMKNVKEKCDIVFEEMKDLDKAYAGSPQDREAKKCAFQEEGTAFTKQMIEIGEEAVAVYKVARPLLREYMAMEDKIDVKSQEIEEKIKVIDEERQAIQTILRQHMAEHSRSETEDEDKASLSTDQKAVHQSEASASSEGDERISAVPESSSKSQIVDELFAGSSPKLVKGAKAEPEAAAEAKQSDSSTNAPAITTTHSPTEGLPSTVAEDNSLDKRKGAENSEEGTVAQTLVAASKQKGLSAEDTKDILHDLSPNKATRQEPTPGKGKGREGEAGSKVDSTAERSSVQSGEVKECTGPIVLERDTFDSMLTAGSDEDEAETEVPAAHTAHSVETVEMVSPAAVERLLDSGASTHEECSGAEIRNTIDEAEAQHEAPSKLSITHEESSMEQPKFPTEAAQKADPPHLSHDDMAAPIASADTSPARLTEPASKPEEASIGISDESLEDARPSIPDKPESQASAPEMSLDELIVEGVTSSPTFGQTVVEEPTTHSDHRTLPERYRSPVL</sequence>
<feature type="compositionally biased region" description="Low complexity" evidence="1">
    <location>
        <begin position="310"/>
        <end position="321"/>
    </location>
</feature>
<accession>A0A077R0W4</accession>
<proteinExistence type="predicted"/>
<feature type="compositionally biased region" description="Basic and acidic residues" evidence="1">
    <location>
        <begin position="830"/>
        <end position="839"/>
    </location>
</feature>
<feature type="region of interest" description="Disordered" evidence="1">
    <location>
        <begin position="1066"/>
        <end position="1095"/>
    </location>
</feature>
<dbReference type="InterPro" id="IPR023398">
    <property type="entry name" value="TIF_eIF4e-like"/>
</dbReference>
<feature type="compositionally biased region" description="Basic and acidic residues" evidence="1">
    <location>
        <begin position="1077"/>
        <end position="1095"/>
    </location>
</feature>
<protein>
    <submittedName>
        <fullName evidence="2">Uncharacterized protein</fullName>
    </submittedName>
</protein>
<feature type="compositionally biased region" description="Basic and acidic residues" evidence="1">
    <location>
        <begin position="1034"/>
        <end position="1045"/>
    </location>
</feature>
<name>A0A077R0W4_9BASI</name>
<feature type="region of interest" description="Disordered" evidence="1">
    <location>
        <begin position="1"/>
        <end position="20"/>
    </location>
</feature>
<feature type="region of interest" description="Disordered" evidence="1">
    <location>
        <begin position="310"/>
        <end position="373"/>
    </location>
</feature>
<feature type="compositionally biased region" description="Basic and acidic residues" evidence="1">
    <location>
        <begin position="953"/>
        <end position="975"/>
    </location>
</feature>
<feature type="region of interest" description="Disordered" evidence="1">
    <location>
        <begin position="196"/>
        <end position="218"/>
    </location>
</feature>
<feature type="compositionally biased region" description="Polar residues" evidence="1">
    <location>
        <begin position="773"/>
        <end position="788"/>
    </location>
</feature>
<evidence type="ECO:0000313" key="2">
    <source>
        <dbReference type="EMBL" id="CDI56145.1"/>
    </source>
</evidence>
<feature type="region of interest" description="Disordered" evidence="1">
    <location>
        <begin position="693"/>
        <end position="745"/>
    </location>
</feature>
<dbReference type="EMBL" id="HG529677">
    <property type="protein sequence ID" value="CDI56145.1"/>
    <property type="molecule type" value="Genomic_DNA"/>
</dbReference>